<sequence>MNSIIALASGSFALAKILHSAIDSNSRNDNCSTTLANPNHIRPNEDEYIFKPRSYFDLNAGTNKRIPTIDVERLKYFECTTSNDCVSEFGDGFVCTMVTQPLEMTISTKKVYHIDIGNSGVNKKRCLPSGSGSGGLTLSCNQLTSIPVCEASYSEQNGRFEARWICKNLYPDLFEKDPKTGDVSFAYACGTKERRGQLINTDSNLNWHDHFVKYGHYDVRQSLKCECFPFPFDDIDSQRDKYRDTIVRAELGNNCDRSNCEPGIPHRKDRRLCECPSGYVSCPIIKWVTDKRTEEHRSLCWGSFVRDEWNEPMPSCVRDPCLPHAILNPSTGQCQYRPVNENDDHNVDHDVKVAFSEKRFPAVFYGVPMRRERTHICGYDFKPLTVKKNMSI</sequence>
<organism evidence="1">
    <name type="scientific">Glypta fumiferanae</name>
    <dbReference type="NCBI Taxonomy" id="389681"/>
    <lineage>
        <taxon>Eukaryota</taxon>
        <taxon>Metazoa</taxon>
        <taxon>Ecdysozoa</taxon>
        <taxon>Arthropoda</taxon>
        <taxon>Hexapoda</taxon>
        <taxon>Insecta</taxon>
        <taxon>Pterygota</taxon>
        <taxon>Neoptera</taxon>
        <taxon>Endopterygota</taxon>
        <taxon>Hymenoptera</taxon>
        <taxon>Apocrita</taxon>
        <taxon>Ichneumonoidea</taxon>
        <taxon>Ichneumonidae</taxon>
        <taxon>Banchinae</taxon>
        <taxon>Glypta</taxon>
    </lineage>
</organism>
<dbReference type="EMBL" id="KP706798">
    <property type="protein sequence ID" value="AKD28079.1"/>
    <property type="molecule type" value="Genomic_DNA"/>
</dbReference>
<gene>
    <name evidence="1" type="primary">U15L</name>
</gene>
<accession>A0A0F6T1C6</accession>
<name>A0A0F6T1C6_9HYME</name>
<dbReference type="AlphaFoldDB" id="A0A0F6T1C6"/>
<proteinExistence type="predicted"/>
<reference evidence="1" key="1">
    <citation type="journal article" date="2015" name="J. Virol.">
        <title>Genomic and Proteomic Analyses Indicate that Banchine and Campoplegine Polydnaviruses Have Similar, if Not Identical, Viral Ancestors.</title>
        <authorList>
            <person name="Beliveau C."/>
            <person name="Cohen A."/>
            <person name="Stewart D."/>
            <person name="Periquet G."/>
            <person name="Djoumad A."/>
            <person name="Kuhn L."/>
            <person name="Stoltz D."/>
            <person name="Volkoff A.-N."/>
            <person name="Herniou E."/>
            <person name="Drezen J.-M."/>
            <person name="Cusson M."/>
        </authorList>
    </citation>
    <scope>NUCLEOTIDE SEQUENCE</scope>
</reference>
<evidence type="ECO:0000313" key="1">
    <source>
        <dbReference type="EMBL" id="AKD28079.1"/>
    </source>
</evidence>
<protein>
    <submittedName>
        <fullName evidence="1">U15-like protein</fullName>
    </submittedName>
</protein>